<proteinExistence type="predicted"/>
<dbReference type="RefSeq" id="WP_267027375.1">
    <property type="nucleotide sequence ID" value="NZ_JAIFZO010000002.1"/>
</dbReference>
<sequence length="116" mass="12473">MDDVSLYLARRDAYAAFLVAADAESHVAWHRVDGRYADESAAVAAVDAAYAATRGAFTVIEVEGIGPVEEGHAVLTQLAAIHKGHGSNPDWKAFKGAREEFLRAATGCLQAMRDER</sequence>
<keyword evidence="2" id="KW-1185">Reference proteome</keyword>
<organism evidence="1 2">
    <name type="scientific">Streptomyces ortus</name>
    <dbReference type="NCBI Taxonomy" id="2867268"/>
    <lineage>
        <taxon>Bacteria</taxon>
        <taxon>Bacillati</taxon>
        <taxon>Actinomycetota</taxon>
        <taxon>Actinomycetes</taxon>
        <taxon>Kitasatosporales</taxon>
        <taxon>Streptomycetaceae</taxon>
        <taxon>Streptomyces</taxon>
    </lineage>
</organism>
<evidence type="ECO:0000313" key="2">
    <source>
        <dbReference type="Proteomes" id="UP001165590"/>
    </source>
</evidence>
<reference evidence="1" key="1">
    <citation type="journal article" date="2022" name="bioRxiv">
        <title>Discovery and biosynthetic assessment of Streptomyces ortus sp nov. isolated from a deep-sea sponge.</title>
        <authorList>
            <person name="Williams S.E."/>
        </authorList>
    </citation>
    <scope>NUCLEOTIDE SEQUENCE</scope>
    <source>
        <strain evidence="1">A15ISP2-DRY2</strain>
    </source>
</reference>
<protein>
    <recommendedName>
        <fullName evidence="3">DUF4288 domain-containing protein</fullName>
    </recommendedName>
</protein>
<comment type="caution">
    <text evidence="1">The sequence shown here is derived from an EMBL/GenBank/DDBJ whole genome shotgun (WGS) entry which is preliminary data.</text>
</comment>
<gene>
    <name evidence="1" type="ORF">K3769_17635</name>
</gene>
<dbReference type="EMBL" id="JAIFZO010000002">
    <property type="protein sequence ID" value="MCX4234579.1"/>
    <property type="molecule type" value="Genomic_DNA"/>
</dbReference>
<accession>A0ABT3V3L0</accession>
<name>A0ABT3V3L0_9ACTN</name>
<evidence type="ECO:0008006" key="3">
    <source>
        <dbReference type="Google" id="ProtNLM"/>
    </source>
</evidence>
<evidence type="ECO:0000313" key="1">
    <source>
        <dbReference type="EMBL" id="MCX4234579.1"/>
    </source>
</evidence>
<dbReference type="Proteomes" id="UP001165590">
    <property type="component" value="Unassembled WGS sequence"/>
</dbReference>